<accession>A0ABU8J7U3</accession>
<evidence type="ECO:0000256" key="6">
    <source>
        <dbReference type="ARBA" id="ARBA00023015"/>
    </source>
</evidence>
<name>A0ABU8J7U3_9GAMM</name>
<dbReference type="PROSITE" id="PS00552">
    <property type="entry name" value="HTH_MERR_1"/>
    <property type="match status" value="1"/>
</dbReference>
<dbReference type="PANTHER" id="PTHR30204:SF69">
    <property type="entry name" value="MERR-FAMILY TRANSCRIPTIONAL REGULATOR"/>
    <property type="match status" value="1"/>
</dbReference>
<proteinExistence type="predicted"/>
<keyword evidence="5" id="KW-0476">Mercury</keyword>
<dbReference type="SMART" id="SM00422">
    <property type="entry name" value="HTH_MERR"/>
    <property type="match status" value="1"/>
</dbReference>
<evidence type="ECO:0000256" key="1">
    <source>
        <dbReference type="ARBA" id="ARBA00017146"/>
    </source>
</evidence>
<comment type="function">
    <text evidence="10">Mediates the mercuric-dependent induction of mercury resistance operon. In the absence of mercury MerR represses transcription by binding tightly to the mer operator region; when mercury is present the dimeric complex binds a single ion and becomes a potent transcriptional activator, while remaining bound to the mer site.</text>
</comment>
<gene>
    <name evidence="12" type="ORF">WAT24_02420</name>
</gene>
<evidence type="ECO:0000256" key="9">
    <source>
        <dbReference type="ARBA" id="ARBA00023163"/>
    </source>
</evidence>
<dbReference type="PANTHER" id="PTHR30204">
    <property type="entry name" value="REDOX-CYCLING DRUG-SENSING TRANSCRIPTIONAL ACTIVATOR SOXR"/>
    <property type="match status" value="1"/>
</dbReference>
<organism evidence="12 13">
    <name type="scientific">Fulvimonas yonginensis</name>
    <dbReference type="NCBI Taxonomy" id="1495200"/>
    <lineage>
        <taxon>Bacteria</taxon>
        <taxon>Pseudomonadati</taxon>
        <taxon>Pseudomonadota</taxon>
        <taxon>Gammaproteobacteria</taxon>
        <taxon>Lysobacterales</taxon>
        <taxon>Rhodanobacteraceae</taxon>
        <taxon>Fulvimonas</taxon>
    </lineage>
</organism>
<dbReference type="Proteomes" id="UP001381174">
    <property type="component" value="Unassembled WGS sequence"/>
</dbReference>
<dbReference type="InterPro" id="IPR011794">
    <property type="entry name" value="MerR"/>
</dbReference>
<dbReference type="PROSITE" id="PS50937">
    <property type="entry name" value="HTH_MERR_2"/>
    <property type="match status" value="1"/>
</dbReference>
<keyword evidence="2" id="KW-0475">Mercuric resistance</keyword>
<feature type="domain" description="HTH merR-type" evidence="11">
    <location>
        <begin position="2"/>
        <end position="71"/>
    </location>
</feature>
<evidence type="ECO:0000256" key="8">
    <source>
        <dbReference type="ARBA" id="ARBA00023159"/>
    </source>
</evidence>
<evidence type="ECO:0000256" key="7">
    <source>
        <dbReference type="ARBA" id="ARBA00023125"/>
    </source>
</evidence>
<keyword evidence="9" id="KW-0804">Transcription</keyword>
<reference evidence="12 13" key="1">
    <citation type="journal article" date="2014" name="Int. J. Syst. Evol. Microbiol.">
        <title>Fulvimonas yonginensis sp. nov., isolated from greenhouse soil, and emended description of the genus Fulvimonas.</title>
        <authorList>
            <person name="Ahn J.H."/>
            <person name="Kim S.J."/>
            <person name="Weon H.Y."/>
            <person name="Hong S.B."/>
            <person name="Seok S.J."/>
            <person name="Kwon S.W."/>
        </authorList>
    </citation>
    <scope>NUCLEOTIDE SEQUENCE [LARGE SCALE GENOMIC DNA]</scope>
    <source>
        <strain evidence="12 13">KACC 16952</strain>
    </source>
</reference>
<keyword evidence="6" id="KW-0805">Transcription regulation</keyword>
<keyword evidence="13" id="KW-1185">Reference proteome</keyword>
<keyword evidence="3" id="KW-0678">Repressor</keyword>
<evidence type="ECO:0000256" key="10">
    <source>
        <dbReference type="ARBA" id="ARBA00024874"/>
    </source>
</evidence>
<evidence type="ECO:0000256" key="5">
    <source>
        <dbReference type="ARBA" id="ARBA00022914"/>
    </source>
</evidence>
<keyword evidence="8" id="KW-0010">Activator</keyword>
<keyword evidence="4" id="KW-0479">Metal-binding</keyword>
<protein>
    <recommendedName>
        <fullName evidence="1">Mercuric resistance operon regulatory protein</fullName>
    </recommendedName>
</protein>
<dbReference type="InterPro" id="IPR047057">
    <property type="entry name" value="MerR_fam"/>
</dbReference>
<keyword evidence="7" id="KW-0238">DNA-binding</keyword>
<evidence type="ECO:0000256" key="4">
    <source>
        <dbReference type="ARBA" id="ARBA00022723"/>
    </source>
</evidence>
<dbReference type="Pfam" id="PF13411">
    <property type="entry name" value="MerR_1"/>
    <property type="match status" value="1"/>
</dbReference>
<dbReference type="SUPFAM" id="SSF46955">
    <property type="entry name" value="Putative DNA-binding domain"/>
    <property type="match status" value="1"/>
</dbReference>
<dbReference type="InterPro" id="IPR000551">
    <property type="entry name" value="MerR-type_HTH_dom"/>
</dbReference>
<evidence type="ECO:0000259" key="11">
    <source>
        <dbReference type="PROSITE" id="PS50937"/>
    </source>
</evidence>
<evidence type="ECO:0000313" key="12">
    <source>
        <dbReference type="EMBL" id="MEI7035609.1"/>
    </source>
</evidence>
<dbReference type="CDD" id="cd04783">
    <property type="entry name" value="HTH_MerR1"/>
    <property type="match status" value="1"/>
</dbReference>
<dbReference type="Gene3D" id="1.10.1660.10">
    <property type="match status" value="1"/>
</dbReference>
<evidence type="ECO:0000313" key="13">
    <source>
        <dbReference type="Proteomes" id="UP001381174"/>
    </source>
</evidence>
<dbReference type="InterPro" id="IPR009061">
    <property type="entry name" value="DNA-bd_dom_put_sf"/>
</dbReference>
<evidence type="ECO:0000256" key="3">
    <source>
        <dbReference type="ARBA" id="ARBA00022491"/>
    </source>
</evidence>
<dbReference type="RefSeq" id="WP_336806223.1">
    <property type="nucleotide sequence ID" value="NZ_JBBBNY010000001.1"/>
</dbReference>
<evidence type="ECO:0000256" key="2">
    <source>
        <dbReference type="ARBA" id="ARBA00022466"/>
    </source>
</evidence>
<dbReference type="EMBL" id="JBBBNY010000001">
    <property type="protein sequence ID" value="MEI7035609.1"/>
    <property type="molecule type" value="Genomic_DNA"/>
</dbReference>
<comment type="caution">
    <text evidence="12">The sequence shown here is derived from an EMBL/GenBank/DDBJ whole genome shotgun (WGS) entry which is preliminary data.</text>
</comment>
<dbReference type="PRINTS" id="PR00040">
    <property type="entry name" value="HTHMERR"/>
</dbReference>
<sequence>MAYTIGSLSKVTGVHIETIRYYQRRGLIGEPTRPPGGIRRYHEAHARRLRFIKHAQALGFSLDEVAELLALEDGQHCREAARLGADKLAAVRARITRLRQVEQALASLVKQCGSHRGQVRCPLIASLELGSDVPIQSMGEDAS</sequence>